<dbReference type="InterPro" id="IPR000835">
    <property type="entry name" value="HTH_MarR-typ"/>
</dbReference>
<dbReference type="PROSITE" id="PS50995">
    <property type="entry name" value="HTH_MARR_2"/>
    <property type="match status" value="1"/>
</dbReference>
<evidence type="ECO:0000256" key="2">
    <source>
        <dbReference type="ARBA" id="ARBA00023125"/>
    </source>
</evidence>
<evidence type="ECO:0000313" key="5">
    <source>
        <dbReference type="EMBL" id="MFD1045694.1"/>
    </source>
</evidence>
<dbReference type="SUPFAM" id="SSF46785">
    <property type="entry name" value="Winged helix' DNA-binding domain"/>
    <property type="match status" value="1"/>
</dbReference>
<sequence length="150" mass="17173">MSDPVPLLFAMTYRAMTDQMYDRLAELGREPLRPAHGYVFRHLVGQPATVVELAGLLGVTKQAASKTVAELVEWGYVERRPHATDRRAHLVALTDRGRDYVRLADQIWTEVEEYWAALVGQDRIEAIKEDLTAYLDSRYGDGRVKMRPVW</sequence>
<comment type="caution">
    <text evidence="5">The sequence shown here is derived from an EMBL/GenBank/DDBJ whole genome shotgun (WGS) entry which is preliminary data.</text>
</comment>
<name>A0ABW3M7V2_9PSEU</name>
<dbReference type="PRINTS" id="PR00598">
    <property type="entry name" value="HTHMARR"/>
</dbReference>
<dbReference type="SMART" id="SM00347">
    <property type="entry name" value="HTH_MARR"/>
    <property type="match status" value="1"/>
</dbReference>
<dbReference type="EMBL" id="JBHTIS010000382">
    <property type="protein sequence ID" value="MFD1045694.1"/>
    <property type="molecule type" value="Genomic_DNA"/>
</dbReference>
<dbReference type="Gene3D" id="1.10.10.10">
    <property type="entry name" value="Winged helix-like DNA-binding domain superfamily/Winged helix DNA-binding domain"/>
    <property type="match status" value="1"/>
</dbReference>
<keyword evidence="2" id="KW-0238">DNA-binding</keyword>
<evidence type="ECO:0000313" key="6">
    <source>
        <dbReference type="Proteomes" id="UP001597045"/>
    </source>
</evidence>
<dbReference type="Pfam" id="PF12802">
    <property type="entry name" value="MarR_2"/>
    <property type="match status" value="1"/>
</dbReference>
<keyword evidence="3" id="KW-0804">Transcription</keyword>
<dbReference type="InterPro" id="IPR023187">
    <property type="entry name" value="Tscrpt_reg_MarR-type_CS"/>
</dbReference>
<dbReference type="InterPro" id="IPR011991">
    <property type="entry name" value="ArsR-like_HTH"/>
</dbReference>
<dbReference type="CDD" id="cd00090">
    <property type="entry name" value="HTH_ARSR"/>
    <property type="match status" value="1"/>
</dbReference>
<dbReference type="PANTHER" id="PTHR33164:SF99">
    <property type="entry name" value="MARR FAMILY REGULATORY PROTEIN"/>
    <property type="match status" value="1"/>
</dbReference>
<keyword evidence="6" id="KW-1185">Reference proteome</keyword>
<dbReference type="InterPro" id="IPR039422">
    <property type="entry name" value="MarR/SlyA-like"/>
</dbReference>
<feature type="domain" description="HTH marR-type" evidence="4">
    <location>
        <begin position="2"/>
        <end position="136"/>
    </location>
</feature>
<dbReference type="PANTHER" id="PTHR33164">
    <property type="entry name" value="TRANSCRIPTIONAL REGULATOR, MARR FAMILY"/>
    <property type="match status" value="1"/>
</dbReference>
<dbReference type="Proteomes" id="UP001597045">
    <property type="component" value="Unassembled WGS sequence"/>
</dbReference>
<organism evidence="5 6">
    <name type="scientific">Kibdelosporangium lantanae</name>
    <dbReference type="NCBI Taxonomy" id="1497396"/>
    <lineage>
        <taxon>Bacteria</taxon>
        <taxon>Bacillati</taxon>
        <taxon>Actinomycetota</taxon>
        <taxon>Actinomycetes</taxon>
        <taxon>Pseudonocardiales</taxon>
        <taxon>Pseudonocardiaceae</taxon>
        <taxon>Kibdelosporangium</taxon>
    </lineage>
</organism>
<protein>
    <submittedName>
        <fullName evidence="5">MarR family winged helix-turn-helix transcriptional regulator</fullName>
    </submittedName>
</protein>
<proteinExistence type="predicted"/>
<dbReference type="InterPro" id="IPR036388">
    <property type="entry name" value="WH-like_DNA-bd_sf"/>
</dbReference>
<evidence type="ECO:0000259" key="4">
    <source>
        <dbReference type="PROSITE" id="PS50995"/>
    </source>
</evidence>
<reference evidence="6" key="1">
    <citation type="journal article" date="2019" name="Int. J. Syst. Evol. Microbiol.">
        <title>The Global Catalogue of Microorganisms (GCM) 10K type strain sequencing project: providing services to taxonomists for standard genome sequencing and annotation.</title>
        <authorList>
            <consortium name="The Broad Institute Genomics Platform"/>
            <consortium name="The Broad Institute Genome Sequencing Center for Infectious Disease"/>
            <person name="Wu L."/>
            <person name="Ma J."/>
        </authorList>
    </citation>
    <scope>NUCLEOTIDE SEQUENCE [LARGE SCALE GENOMIC DNA]</scope>
    <source>
        <strain evidence="6">JCM 31486</strain>
    </source>
</reference>
<dbReference type="InterPro" id="IPR036390">
    <property type="entry name" value="WH_DNA-bd_sf"/>
</dbReference>
<evidence type="ECO:0000256" key="1">
    <source>
        <dbReference type="ARBA" id="ARBA00023015"/>
    </source>
</evidence>
<gene>
    <name evidence="5" type="ORF">ACFQ1S_09010</name>
</gene>
<evidence type="ECO:0000256" key="3">
    <source>
        <dbReference type="ARBA" id="ARBA00023163"/>
    </source>
</evidence>
<accession>A0ABW3M7V2</accession>
<keyword evidence="1" id="KW-0805">Transcription regulation</keyword>
<dbReference type="PROSITE" id="PS01117">
    <property type="entry name" value="HTH_MARR_1"/>
    <property type="match status" value="1"/>
</dbReference>